<feature type="chain" id="PRO_5038358367" evidence="5">
    <location>
        <begin position="29"/>
        <end position="461"/>
    </location>
</feature>
<dbReference type="PROSITE" id="PS51257">
    <property type="entry name" value="PROKAR_LIPOPROTEIN"/>
    <property type="match status" value="1"/>
</dbReference>
<dbReference type="PANTHER" id="PTHR43649:SF31">
    <property type="entry name" value="SN-GLYCEROL-3-PHOSPHATE-BINDING PERIPLASMIC PROTEIN UGPB"/>
    <property type="match status" value="1"/>
</dbReference>
<keyword evidence="4 5" id="KW-0732">Signal</keyword>
<dbReference type="Gene3D" id="3.40.190.10">
    <property type="entry name" value="Periplasmic binding protein-like II"/>
    <property type="match status" value="1"/>
</dbReference>
<dbReference type="Proteomes" id="UP000569903">
    <property type="component" value="Unassembled WGS sequence"/>
</dbReference>
<evidence type="ECO:0000256" key="3">
    <source>
        <dbReference type="ARBA" id="ARBA00022448"/>
    </source>
</evidence>
<evidence type="ECO:0000256" key="2">
    <source>
        <dbReference type="ARBA" id="ARBA00008520"/>
    </source>
</evidence>
<feature type="signal peptide" evidence="5">
    <location>
        <begin position="1"/>
        <end position="28"/>
    </location>
</feature>
<reference evidence="6 7" key="1">
    <citation type="submission" date="2020-03" db="EMBL/GenBank/DDBJ databases">
        <title>Soil Listeria distribution.</title>
        <authorList>
            <person name="Liao J."/>
            <person name="Wiedmann M."/>
        </authorList>
    </citation>
    <scope>NUCLEOTIDE SEQUENCE [LARGE SCALE GENOMIC DNA]</scope>
    <source>
        <strain evidence="6 7">FSL L7-1614</strain>
    </source>
</reference>
<gene>
    <name evidence="6" type="ORF">HB850_08600</name>
</gene>
<organism evidence="6 7">
    <name type="scientific">Listeria newyorkensis</name>
    <dbReference type="NCBI Taxonomy" id="1497681"/>
    <lineage>
        <taxon>Bacteria</taxon>
        <taxon>Bacillati</taxon>
        <taxon>Bacillota</taxon>
        <taxon>Bacilli</taxon>
        <taxon>Bacillales</taxon>
        <taxon>Listeriaceae</taxon>
        <taxon>Listeria</taxon>
    </lineage>
</organism>
<dbReference type="SUPFAM" id="SSF53850">
    <property type="entry name" value="Periplasmic binding protein-like II"/>
    <property type="match status" value="1"/>
</dbReference>
<evidence type="ECO:0000256" key="5">
    <source>
        <dbReference type="SAM" id="SignalP"/>
    </source>
</evidence>
<evidence type="ECO:0000256" key="4">
    <source>
        <dbReference type="ARBA" id="ARBA00022729"/>
    </source>
</evidence>
<dbReference type="Pfam" id="PF13416">
    <property type="entry name" value="SBP_bac_8"/>
    <property type="match status" value="1"/>
</dbReference>
<dbReference type="GO" id="GO:0030313">
    <property type="term" value="C:cell envelope"/>
    <property type="evidence" value="ECO:0007669"/>
    <property type="project" value="UniProtKB-SubCell"/>
</dbReference>
<keyword evidence="3" id="KW-0813">Transport</keyword>
<dbReference type="RefSeq" id="WP_185389074.1">
    <property type="nucleotide sequence ID" value="NZ_JAARQN010000006.1"/>
</dbReference>
<sequence>MMKKWMKWTVIAMATVGLGVLLTGCGGAKDDAADADTEKIELKYANWNLGTESDKNIERRMIDAYNKAHKDVKIVIDKSITGDDYQGSLTTAASAGKLPDVFMINDIPNSYKNDWLLDLTKMTADDADFASISDEIKSTTKVNDAVVAMPFAKHILGYYVNKDILDELNLDVPEQGISIADFVKNVKAATNLDKNIVGTDSAQAMIDWYPGAVNNDMGWFTFTDGKFALDGKEMVAGMNAVKDLTTNGYSYNDLTAEQKEKMSADDSGAAFKAGQIAFYYNGTYMNADLQKNADFNFEFIGLPGGRNAIVNDYLGISKSTKHAKEAYDFAKYMSYGKKGFMERMAISEKNGLELSSLPITDDKEVTDKYWELVTVPGVQTANENLANAMFDPTKVVPGYIQARFEAPTGLKIGDEENANIWYAINEAAKGTINYQDYAKQLQELAQKSYDEAAAAMNSSSK</sequence>
<evidence type="ECO:0000313" key="7">
    <source>
        <dbReference type="Proteomes" id="UP000569903"/>
    </source>
</evidence>
<name>A0A841YZ41_9LIST</name>
<comment type="similarity">
    <text evidence="2">Belongs to the bacterial solute-binding protein 1 family.</text>
</comment>
<dbReference type="PANTHER" id="PTHR43649">
    <property type="entry name" value="ARABINOSE-BINDING PROTEIN-RELATED"/>
    <property type="match status" value="1"/>
</dbReference>
<protein>
    <submittedName>
        <fullName evidence="6">Extracellular solute-binding protein</fullName>
    </submittedName>
</protein>
<proteinExistence type="inferred from homology"/>
<dbReference type="InterPro" id="IPR006059">
    <property type="entry name" value="SBP"/>
</dbReference>
<dbReference type="InterPro" id="IPR050490">
    <property type="entry name" value="Bact_solute-bd_prot1"/>
</dbReference>
<dbReference type="EMBL" id="JAARQN010000006">
    <property type="protein sequence ID" value="MBC1457816.1"/>
    <property type="molecule type" value="Genomic_DNA"/>
</dbReference>
<comment type="subcellular location">
    <subcellularLocation>
        <location evidence="1">Cell envelope</location>
    </subcellularLocation>
</comment>
<comment type="caution">
    <text evidence="6">The sequence shown here is derived from an EMBL/GenBank/DDBJ whole genome shotgun (WGS) entry which is preliminary data.</text>
</comment>
<evidence type="ECO:0000256" key="1">
    <source>
        <dbReference type="ARBA" id="ARBA00004196"/>
    </source>
</evidence>
<accession>A0A841YZ41</accession>
<evidence type="ECO:0000313" key="6">
    <source>
        <dbReference type="EMBL" id="MBC1457816.1"/>
    </source>
</evidence>
<dbReference type="AlphaFoldDB" id="A0A841YZ41"/>